<keyword evidence="4 9" id="KW-0547">Nucleotide-binding</keyword>
<dbReference type="EMBL" id="BQMJ01000062">
    <property type="protein sequence ID" value="GJQ14925.1"/>
    <property type="molecule type" value="Genomic_DNA"/>
</dbReference>
<dbReference type="GO" id="GO:0004674">
    <property type="term" value="F:protein serine/threonine kinase activity"/>
    <property type="evidence" value="ECO:0007669"/>
    <property type="project" value="UniProtKB-KW"/>
</dbReference>
<dbReference type="PROSITE" id="PS00107">
    <property type="entry name" value="PROTEIN_KINASE_ATP"/>
    <property type="match status" value="1"/>
</dbReference>
<organism evidence="14 15">
    <name type="scientific">Galdieria partita</name>
    <dbReference type="NCBI Taxonomy" id="83374"/>
    <lineage>
        <taxon>Eukaryota</taxon>
        <taxon>Rhodophyta</taxon>
        <taxon>Bangiophyceae</taxon>
        <taxon>Galdieriales</taxon>
        <taxon>Galdieriaceae</taxon>
        <taxon>Galdieria</taxon>
    </lineage>
</organism>
<gene>
    <name evidence="14" type="ORF">GpartN1_g6716.t1</name>
</gene>
<evidence type="ECO:0000313" key="15">
    <source>
        <dbReference type="Proteomes" id="UP001061958"/>
    </source>
</evidence>
<evidence type="ECO:0000256" key="7">
    <source>
        <dbReference type="ARBA" id="ARBA00047899"/>
    </source>
</evidence>
<evidence type="ECO:0000256" key="3">
    <source>
        <dbReference type="ARBA" id="ARBA00022679"/>
    </source>
</evidence>
<evidence type="ECO:0000259" key="13">
    <source>
        <dbReference type="PROSITE" id="PS51671"/>
    </source>
</evidence>
<dbReference type="Pfam" id="PF07714">
    <property type="entry name" value="PK_Tyr_Ser-Thr"/>
    <property type="match status" value="1"/>
</dbReference>
<evidence type="ECO:0000256" key="5">
    <source>
        <dbReference type="ARBA" id="ARBA00022777"/>
    </source>
</evidence>
<feature type="domain" description="ACT" evidence="13">
    <location>
        <begin position="102"/>
        <end position="185"/>
    </location>
</feature>
<evidence type="ECO:0000256" key="1">
    <source>
        <dbReference type="ARBA" id="ARBA00012513"/>
    </source>
</evidence>
<dbReference type="PROSITE" id="PS00108">
    <property type="entry name" value="PROTEIN_KINASE_ST"/>
    <property type="match status" value="1"/>
</dbReference>
<dbReference type="Gene3D" id="3.30.200.20">
    <property type="entry name" value="Phosphorylase Kinase, domain 1"/>
    <property type="match status" value="1"/>
</dbReference>
<dbReference type="InterPro" id="IPR008271">
    <property type="entry name" value="Ser/Thr_kinase_AS"/>
</dbReference>
<protein>
    <recommendedName>
        <fullName evidence="1">non-specific serine/threonine protein kinase</fullName>
        <ecNumber evidence="1">2.7.11.1</ecNumber>
    </recommendedName>
</protein>
<dbReference type="CDD" id="cd13999">
    <property type="entry name" value="STKc_MAP3K-like"/>
    <property type="match status" value="1"/>
</dbReference>
<feature type="compositionally biased region" description="Basic and acidic residues" evidence="11">
    <location>
        <begin position="245"/>
        <end position="258"/>
    </location>
</feature>
<keyword evidence="10" id="KW-0175">Coiled coil</keyword>
<dbReference type="PANTHER" id="PTHR44329">
    <property type="entry name" value="SERINE/THREONINE-PROTEIN KINASE TNNI3K-RELATED"/>
    <property type="match status" value="1"/>
</dbReference>
<dbReference type="SMART" id="SM00220">
    <property type="entry name" value="S_TKc"/>
    <property type="match status" value="1"/>
</dbReference>
<keyword evidence="6 9" id="KW-0067">ATP-binding</keyword>
<dbReference type="InterPro" id="IPR051681">
    <property type="entry name" value="Ser/Thr_Kinases-Pseudokinases"/>
</dbReference>
<keyword evidence="15" id="KW-1185">Reference proteome</keyword>
<dbReference type="GO" id="GO:0005524">
    <property type="term" value="F:ATP binding"/>
    <property type="evidence" value="ECO:0007669"/>
    <property type="project" value="UniProtKB-UniRule"/>
</dbReference>
<reference evidence="14" key="2">
    <citation type="submission" date="2022-01" db="EMBL/GenBank/DDBJ databases">
        <authorList>
            <person name="Hirooka S."/>
            <person name="Miyagishima S.Y."/>
        </authorList>
    </citation>
    <scope>NUCLEOTIDE SEQUENCE</scope>
    <source>
        <strain evidence="14">NBRC 102759</strain>
    </source>
</reference>
<comment type="catalytic activity">
    <reaction evidence="7">
        <text>L-threonyl-[protein] + ATP = O-phospho-L-threonyl-[protein] + ADP + H(+)</text>
        <dbReference type="Rhea" id="RHEA:46608"/>
        <dbReference type="Rhea" id="RHEA-COMP:11060"/>
        <dbReference type="Rhea" id="RHEA-COMP:11605"/>
        <dbReference type="ChEBI" id="CHEBI:15378"/>
        <dbReference type="ChEBI" id="CHEBI:30013"/>
        <dbReference type="ChEBI" id="CHEBI:30616"/>
        <dbReference type="ChEBI" id="CHEBI:61977"/>
        <dbReference type="ChEBI" id="CHEBI:456216"/>
        <dbReference type="EC" id="2.7.11.1"/>
    </reaction>
</comment>
<dbReference type="Gene3D" id="1.10.510.10">
    <property type="entry name" value="Transferase(Phosphotransferase) domain 1"/>
    <property type="match status" value="1"/>
</dbReference>
<evidence type="ECO:0000256" key="6">
    <source>
        <dbReference type="ARBA" id="ARBA00022840"/>
    </source>
</evidence>
<feature type="region of interest" description="Disordered" evidence="11">
    <location>
        <begin position="184"/>
        <end position="221"/>
    </location>
</feature>
<feature type="coiled-coil region" evidence="10">
    <location>
        <begin position="538"/>
        <end position="572"/>
    </location>
</feature>
<evidence type="ECO:0000256" key="8">
    <source>
        <dbReference type="ARBA" id="ARBA00048679"/>
    </source>
</evidence>
<feature type="binding site" evidence="9">
    <location>
        <position position="614"/>
    </location>
    <ligand>
        <name>ATP</name>
        <dbReference type="ChEBI" id="CHEBI:30616"/>
    </ligand>
</feature>
<evidence type="ECO:0000259" key="12">
    <source>
        <dbReference type="PROSITE" id="PS50011"/>
    </source>
</evidence>
<dbReference type="InterPro" id="IPR002912">
    <property type="entry name" value="ACT_dom"/>
</dbReference>
<feature type="domain" description="Protein kinase" evidence="12">
    <location>
        <begin position="587"/>
        <end position="860"/>
    </location>
</feature>
<dbReference type="InterPro" id="IPR000719">
    <property type="entry name" value="Prot_kinase_dom"/>
</dbReference>
<evidence type="ECO:0000313" key="14">
    <source>
        <dbReference type="EMBL" id="GJQ14925.1"/>
    </source>
</evidence>
<proteinExistence type="predicted"/>
<comment type="caution">
    <text evidence="14">The sequence shown here is derived from an EMBL/GenBank/DDBJ whole genome shotgun (WGS) entry which is preliminary data.</text>
</comment>
<dbReference type="PROSITE" id="PS51671">
    <property type="entry name" value="ACT"/>
    <property type="match status" value="1"/>
</dbReference>
<comment type="catalytic activity">
    <reaction evidence="8">
        <text>L-seryl-[protein] + ATP = O-phospho-L-seryl-[protein] + ADP + H(+)</text>
        <dbReference type="Rhea" id="RHEA:17989"/>
        <dbReference type="Rhea" id="RHEA-COMP:9863"/>
        <dbReference type="Rhea" id="RHEA-COMP:11604"/>
        <dbReference type="ChEBI" id="CHEBI:15378"/>
        <dbReference type="ChEBI" id="CHEBI:29999"/>
        <dbReference type="ChEBI" id="CHEBI:30616"/>
        <dbReference type="ChEBI" id="CHEBI:83421"/>
        <dbReference type="ChEBI" id="CHEBI:456216"/>
        <dbReference type="EC" id="2.7.11.1"/>
    </reaction>
</comment>
<evidence type="ECO:0000256" key="9">
    <source>
        <dbReference type="PROSITE-ProRule" id="PRU10141"/>
    </source>
</evidence>
<dbReference type="EC" id="2.7.11.1" evidence="1"/>
<evidence type="ECO:0000256" key="2">
    <source>
        <dbReference type="ARBA" id="ARBA00022527"/>
    </source>
</evidence>
<dbReference type="CDD" id="cd04873">
    <property type="entry name" value="ACT_UUR-ACR-like"/>
    <property type="match status" value="1"/>
</dbReference>
<dbReference type="InterPro" id="IPR017441">
    <property type="entry name" value="Protein_kinase_ATP_BS"/>
</dbReference>
<sequence length="892" mass="101996">MTVMSQSTKDISSSNSTLGAVFEARNRDAFTAEEQKLLDTVGVHEAVAGQATQLTRKSVPSHFLNHVPTEVTLRHYQLWREYISSKKPVIDIQVDPVLGSYELTMIGSERRGILADLTETLKSEGLDVISAKIFSLPNHSVMDIFRFDDHEGILADEEKASDLHQKLWNVVSPEAQQDFGKRISNSEVPSHGTNLELSSSSQAMQQTDINEEMKQADSKFSKNSSLLAEQLHRQSGDLIAFERRDMDSSSASDKDSHYLDGQPFEPSKEIGTLSFPFNESFLHTSRRHSIEIMESVGSWNSAPKTPVSNGRKLTKSLLKSFSNLAMVDLETGKQELSNNQMRLDTETRSNMKILQVGEALYFLTDFSNGTTPRKTIFRVSKDGRYLKWNGNTQSLPFVDMLSIEYDLYLIDVHNRLWDEYLPWLWFGIRAKTISLFIATVSEEQLDRWFLGIQSLLPDIRAEKYLTKRELLLKRLKTKCRYKAHRKGLTLFRHILNTVKYIGNIMDGHASTIHQIEEAKYQSDSIMESYLEWSQGQTIELLKRQLEAANEQIEHLTRELELSSSRVAILKNKLKLVQRSWEVDFGEIKKLEKIGNGAYSELFKAEWRGTIVAVKLMKAQETSEEVLRQFHDEVNTLSKLRHPNIVLFMGACGRPPNVSIITEFCFGGNVYNALRKPFWKKWTHVDLVYLARDAARGILYLHSNKIIHRDVKSQNLLLDKPIETGRPTIRVADFGLSRTLIGGSNSTTGIMTSETGTYRWMAPEVIRHEHYSEKVDVYSFGVTLWEFFSCEVPFSRLTPIQAAFAVADKNLRPDVTISRAGRQFQIPLAWKFLIERCWDAQPNKRPSFGDIIGVLNEMEEMEPNQLPNHWKVVLEESPLERNSRPTEVQPSHN</sequence>
<evidence type="ECO:0000256" key="11">
    <source>
        <dbReference type="SAM" id="MobiDB-lite"/>
    </source>
</evidence>
<dbReference type="FunFam" id="3.30.200.20:FF:000060">
    <property type="entry name" value="Serine/threonine-protein kinase isoform 1"/>
    <property type="match status" value="1"/>
</dbReference>
<keyword evidence="2" id="KW-0723">Serine/threonine-protein kinase</keyword>
<dbReference type="AlphaFoldDB" id="A0A9C7Q2Y5"/>
<feature type="compositionally biased region" description="Polar residues" evidence="11">
    <location>
        <begin position="184"/>
        <end position="208"/>
    </location>
</feature>
<dbReference type="Proteomes" id="UP001061958">
    <property type="component" value="Unassembled WGS sequence"/>
</dbReference>
<accession>A0A9C7Q2Y5</accession>
<name>A0A9C7Q2Y5_9RHOD</name>
<keyword evidence="3" id="KW-0808">Transferase</keyword>
<feature type="compositionally biased region" description="Basic and acidic residues" evidence="11">
    <location>
        <begin position="211"/>
        <end position="220"/>
    </location>
</feature>
<dbReference type="InterPro" id="IPR011009">
    <property type="entry name" value="Kinase-like_dom_sf"/>
</dbReference>
<evidence type="ECO:0000256" key="4">
    <source>
        <dbReference type="ARBA" id="ARBA00022741"/>
    </source>
</evidence>
<dbReference type="SUPFAM" id="SSF56112">
    <property type="entry name" value="Protein kinase-like (PK-like)"/>
    <property type="match status" value="1"/>
</dbReference>
<dbReference type="OrthoDB" id="4062651at2759"/>
<feature type="region of interest" description="Disordered" evidence="11">
    <location>
        <begin position="245"/>
        <end position="265"/>
    </location>
</feature>
<keyword evidence="5" id="KW-0418">Kinase</keyword>
<dbReference type="PROSITE" id="PS50011">
    <property type="entry name" value="PROTEIN_KINASE_DOM"/>
    <property type="match status" value="1"/>
</dbReference>
<dbReference type="InterPro" id="IPR001245">
    <property type="entry name" value="Ser-Thr/Tyr_kinase_cat_dom"/>
</dbReference>
<reference evidence="14" key="1">
    <citation type="journal article" date="2022" name="Proc. Natl. Acad. Sci. U.S.A.">
        <title>Life cycle and functional genomics of the unicellular red alga Galdieria for elucidating algal and plant evolution and industrial use.</title>
        <authorList>
            <person name="Hirooka S."/>
            <person name="Itabashi T."/>
            <person name="Ichinose T.M."/>
            <person name="Onuma R."/>
            <person name="Fujiwara T."/>
            <person name="Yamashita S."/>
            <person name="Jong L.W."/>
            <person name="Tomita R."/>
            <person name="Iwane A.H."/>
            <person name="Miyagishima S.Y."/>
        </authorList>
    </citation>
    <scope>NUCLEOTIDE SEQUENCE</scope>
    <source>
        <strain evidence="14">NBRC 102759</strain>
    </source>
</reference>
<evidence type="ECO:0000256" key="10">
    <source>
        <dbReference type="SAM" id="Coils"/>
    </source>
</evidence>